<protein>
    <submittedName>
        <fullName evidence="2">Uncharacterized protein</fullName>
    </submittedName>
</protein>
<dbReference type="Proteomes" id="UP000287352">
    <property type="component" value="Unassembled WGS sequence"/>
</dbReference>
<keyword evidence="1" id="KW-0812">Transmembrane</keyword>
<organism evidence="2 3">
    <name type="scientific">Tengunoibacter tsumagoiensis</name>
    <dbReference type="NCBI Taxonomy" id="2014871"/>
    <lineage>
        <taxon>Bacteria</taxon>
        <taxon>Bacillati</taxon>
        <taxon>Chloroflexota</taxon>
        <taxon>Ktedonobacteria</taxon>
        <taxon>Ktedonobacterales</taxon>
        <taxon>Dictyobacteraceae</taxon>
        <taxon>Tengunoibacter</taxon>
    </lineage>
</organism>
<dbReference type="EMBL" id="BIFR01000002">
    <property type="protein sequence ID" value="GCE15317.1"/>
    <property type="molecule type" value="Genomic_DNA"/>
</dbReference>
<proteinExistence type="predicted"/>
<keyword evidence="3" id="KW-1185">Reference proteome</keyword>
<dbReference type="RefSeq" id="WP_126582798.1">
    <property type="nucleotide sequence ID" value="NZ_BIFR01000002.1"/>
</dbReference>
<comment type="caution">
    <text evidence="2">The sequence shown here is derived from an EMBL/GenBank/DDBJ whole genome shotgun (WGS) entry which is preliminary data.</text>
</comment>
<feature type="transmembrane region" description="Helical" evidence="1">
    <location>
        <begin position="21"/>
        <end position="50"/>
    </location>
</feature>
<evidence type="ECO:0000313" key="3">
    <source>
        <dbReference type="Proteomes" id="UP000287352"/>
    </source>
</evidence>
<name>A0A402A824_9CHLR</name>
<gene>
    <name evidence="2" type="ORF">KTT_51760</name>
</gene>
<feature type="transmembrane region" description="Helical" evidence="1">
    <location>
        <begin position="70"/>
        <end position="88"/>
    </location>
</feature>
<reference evidence="3" key="1">
    <citation type="submission" date="2018-12" db="EMBL/GenBank/DDBJ databases">
        <title>Tengunoibacter tsumagoiensis gen. nov., sp. nov., Dictyobacter kobayashii sp. nov., D. alpinus sp. nov., and D. joshuensis sp. nov. and description of Dictyobacteraceae fam. nov. within the order Ktedonobacterales isolated from Tengu-no-mugimeshi.</title>
        <authorList>
            <person name="Wang C.M."/>
            <person name="Zheng Y."/>
            <person name="Sakai Y."/>
            <person name="Toyoda A."/>
            <person name="Minakuchi Y."/>
            <person name="Abe K."/>
            <person name="Yokota A."/>
            <person name="Yabe S."/>
        </authorList>
    </citation>
    <scope>NUCLEOTIDE SEQUENCE [LARGE SCALE GENOMIC DNA]</scope>
    <source>
        <strain evidence="3">Uno3</strain>
    </source>
</reference>
<evidence type="ECO:0000313" key="2">
    <source>
        <dbReference type="EMBL" id="GCE15317.1"/>
    </source>
</evidence>
<evidence type="ECO:0000256" key="1">
    <source>
        <dbReference type="SAM" id="Phobius"/>
    </source>
</evidence>
<dbReference type="AlphaFoldDB" id="A0A402A824"/>
<keyword evidence="1" id="KW-0472">Membrane</keyword>
<sequence>MLFPQSSKQGTSFRPNMQLCFCIVFGVGVVACFTLLAASLFVAAYVLNLACTAFFESITYLTTLYSGSDSLVKFLLICLFGYAILRVGRWMRRSWQMDREVHHG</sequence>
<keyword evidence="1" id="KW-1133">Transmembrane helix</keyword>
<accession>A0A402A824</accession>